<reference evidence="3 4" key="1">
    <citation type="journal article" date="2012" name="J. Bacteriol.">
        <title>Genome sequence of the soybean symbiont Sinorhizobium fredii HH103.</title>
        <authorList>
            <person name="Weidner S."/>
            <person name="Becker A."/>
            <person name="Bonilla I."/>
            <person name="Jaenicke S."/>
            <person name="Lloret J."/>
            <person name="Margaret I."/>
            <person name="Puhler A."/>
            <person name="Ruiz-Sainz J.E."/>
            <person name="Schneiker-Bekel S."/>
            <person name="Szczepanowski R."/>
            <person name="Vinardell J.M."/>
            <person name="Zehner S."/>
            <person name="Gottfert M."/>
        </authorList>
    </citation>
    <scope>NUCLEOTIDE SEQUENCE [LARGE SCALE GENOMIC DNA]</scope>
    <source>
        <strain evidence="3 4">HH103</strain>
        <plasmid evidence="4">pSfHH103e</plasmid>
    </source>
</reference>
<dbReference type="PANTHER" id="PTHR33755:SF8">
    <property type="entry name" value="TOXIN PARE2"/>
    <property type="match status" value="1"/>
</dbReference>
<dbReference type="Gene3D" id="3.30.2310.20">
    <property type="entry name" value="RelE-like"/>
    <property type="match status" value="1"/>
</dbReference>
<evidence type="ECO:0000313" key="4">
    <source>
        <dbReference type="Proteomes" id="UP000007735"/>
    </source>
</evidence>
<dbReference type="RefSeq" id="WP_014331357.1">
    <property type="nucleotide sequence ID" value="NC_016815.1"/>
</dbReference>
<gene>
    <name evidence="3" type="ordered locus">SFHH103_05232</name>
</gene>
<dbReference type="EMBL" id="HE616899">
    <property type="protein sequence ID" value="CCE99698.1"/>
    <property type="molecule type" value="Genomic_DNA"/>
</dbReference>
<dbReference type="HOGENOM" id="CLU_147162_1_0_5"/>
<dbReference type="InterPro" id="IPR007712">
    <property type="entry name" value="RelE/ParE_toxin"/>
</dbReference>
<proteinExistence type="inferred from homology"/>
<evidence type="ECO:0000256" key="1">
    <source>
        <dbReference type="ARBA" id="ARBA00006226"/>
    </source>
</evidence>
<name>G9AF66_SINF1</name>
<dbReference type="KEGG" id="sfh:SFHH103_05232"/>
<dbReference type="InterPro" id="IPR035093">
    <property type="entry name" value="RelE/ParE_toxin_dom_sf"/>
</dbReference>
<sequence>MNNKTVIPRELARRDVESVIDYYAREAGTEVTLGFIDALQEAYSLIGGHPESGSLRYAYELGLPDLRTVSLKRYPYLVFYRDQPDHVDVWRVLHAKRDIPQWMQEPNSH</sequence>
<dbReference type="AlphaFoldDB" id="G9AF66"/>
<dbReference type="InterPro" id="IPR051803">
    <property type="entry name" value="TA_system_RelE-like_toxin"/>
</dbReference>
<dbReference type="Proteomes" id="UP000007735">
    <property type="component" value="Plasmid pSfHH103e"/>
</dbReference>
<evidence type="ECO:0000256" key="2">
    <source>
        <dbReference type="ARBA" id="ARBA00022649"/>
    </source>
</evidence>
<organism evidence="3 4">
    <name type="scientific">Sinorhizobium fredii (strain HH103)</name>
    <dbReference type="NCBI Taxonomy" id="1117943"/>
    <lineage>
        <taxon>Bacteria</taxon>
        <taxon>Pseudomonadati</taxon>
        <taxon>Pseudomonadota</taxon>
        <taxon>Alphaproteobacteria</taxon>
        <taxon>Hyphomicrobiales</taxon>
        <taxon>Rhizobiaceae</taxon>
        <taxon>Sinorhizobium/Ensifer group</taxon>
        <taxon>Sinorhizobium</taxon>
    </lineage>
</organism>
<dbReference type="PANTHER" id="PTHR33755">
    <property type="entry name" value="TOXIN PARE1-RELATED"/>
    <property type="match status" value="1"/>
</dbReference>
<keyword evidence="3" id="KW-0614">Plasmid</keyword>
<comment type="similarity">
    <text evidence="1">Belongs to the RelE toxin family.</text>
</comment>
<keyword evidence="2" id="KW-1277">Toxin-antitoxin system</keyword>
<dbReference type="Pfam" id="PF05016">
    <property type="entry name" value="ParE_toxin"/>
    <property type="match status" value="1"/>
</dbReference>
<geneLocation type="plasmid" evidence="3 4">
    <name>pSfHH103e</name>
</geneLocation>
<protein>
    <submittedName>
        <fullName evidence="3">ParE-like protein</fullName>
    </submittedName>
</protein>
<accession>G9AF66</accession>
<evidence type="ECO:0000313" key="3">
    <source>
        <dbReference type="EMBL" id="CCE99698.1"/>
    </source>
</evidence>